<proteinExistence type="predicted"/>
<dbReference type="AlphaFoldDB" id="A0A9Q0XCI7"/>
<dbReference type="GO" id="GO:0005814">
    <property type="term" value="C:centriole"/>
    <property type="evidence" value="ECO:0007669"/>
    <property type="project" value="TreeGrafter"/>
</dbReference>
<evidence type="ECO:0000256" key="1">
    <source>
        <dbReference type="SAM" id="MobiDB-lite"/>
    </source>
</evidence>
<dbReference type="OrthoDB" id="6288856at2759"/>
<dbReference type="PANTHER" id="PTHR14926:SF1">
    <property type="entry name" value="M-PHASE PHOSPHOPROTEIN 9"/>
    <property type="match status" value="1"/>
</dbReference>
<feature type="region of interest" description="Disordered" evidence="1">
    <location>
        <begin position="201"/>
        <end position="239"/>
    </location>
</feature>
<sequence length="360" mass="39588">MENAGPVKTEQEAASANTDKTNAHHPAENNPSNNRICLSCHPNGVSSFPGKTGSSVMTSELGLLASFAQDVQSNGDSERLKNCEARWLRLFRLVEKQCQEQITAQQKVFYHQIHRIRNEIRHLVKLQNQNVCSCARQSHSAHLTSSLPSLGSPMGLQSEALDEHELFARGLQPSHPASPPEASAAHPECFANSVSTSSGYGTYSAAELSPRKRTDVPMCMEDTEGPAKGQGGTSSPRERLVTPSIPNKRECAQAAVEPGPLVAGDLGCPEDFRQRNDESQCEKTNRKSLTSWAQKLKRNQQKRTNAEEGSLLCLQGKEQTGTGRLEPEALEDRLDRINRELGSIRMILKKYHVLRTSANI</sequence>
<dbReference type="Proteomes" id="UP001142489">
    <property type="component" value="Unassembled WGS sequence"/>
</dbReference>
<protein>
    <submittedName>
        <fullName evidence="2">Uncharacterized protein</fullName>
    </submittedName>
</protein>
<accession>A0A9Q0XCI7</accession>
<evidence type="ECO:0000313" key="2">
    <source>
        <dbReference type="EMBL" id="KAJ7309763.1"/>
    </source>
</evidence>
<keyword evidence="3" id="KW-1185">Reference proteome</keyword>
<gene>
    <name evidence="2" type="ORF">JRQ81_007829</name>
</gene>
<reference evidence="2" key="1">
    <citation type="journal article" date="2023" name="DNA Res.">
        <title>Chromosome-level genome assembly of Phrynocephalus forsythii using third-generation DNA sequencing and Hi-C analysis.</title>
        <authorList>
            <person name="Qi Y."/>
            <person name="Zhao W."/>
            <person name="Zhao Y."/>
            <person name="Niu C."/>
            <person name="Cao S."/>
            <person name="Zhang Y."/>
        </authorList>
    </citation>
    <scope>NUCLEOTIDE SEQUENCE</scope>
    <source>
        <tissue evidence="2">Muscle</tissue>
    </source>
</reference>
<comment type="caution">
    <text evidence="2">The sequence shown here is derived from an EMBL/GenBank/DDBJ whole genome shotgun (WGS) entry which is preliminary data.</text>
</comment>
<name>A0A9Q0XCI7_9SAUR</name>
<organism evidence="2 3">
    <name type="scientific">Phrynocephalus forsythii</name>
    <dbReference type="NCBI Taxonomy" id="171643"/>
    <lineage>
        <taxon>Eukaryota</taxon>
        <taxon>Metazoa</taxon>
        <taxon>Chordata</taxon>
        <taxon>Craniata</taxon>
        <taxon>Vertebrata</taxon>
        <taxon>Euteleostomi</taxon>
        <taxon>Lepidosauria</taxon>
        <taxon>Squamata</taxon>
        <taxon>Bifurcata</taxon>
        <taxon>Unidentata</taxon>
        <taxon>Episquamata</taxon>
        <taxon>Toxicofera</taxon>
        <taxon>Iguania</taxon>
        <taxon>Acrodonta</taxon>
        <taxon>Agamidae</taxon>
        <taxon>Agaminae</taxon>
        <taxon>Phrynocephalus</taxon>
    </lineage>
</organism>
<dbReference type="InterPro" id="IPR026636">
    <property type="entry name" value="MPHOSPH9"/>
</dbReference>
<feature type="region of interest" description="Disordered" evidence="1">
    <location>
        <begin position="1"/>
        <end position="35"/>
    </location>
</feature>
<dbReference type="EMBL" id="JAPFRF010000016">
    <property type="protein sequence ID" value="KAJ7309763.1"/>
    <property type="molecule type" value="Genomic_DNA"/>
</dbReference>
<dbReference type="PANTHER" id="PTHR14926">
    <property type="entry name" value="M-PHASE PHOSPHOPROTEIN 9"/>
    <property type="match status" value="1"/>
</dbReference>
<evidence type="ECO:0000313" key="3">
    <source>
        <dbReference type="Proteomes" id="UP001142489"/>
    </source>
</evidence>